<evidence type="ECO:0000313" key="2">
    <source>
        <dbReference type="Proteomes" id="UP000486297"/>
    </source>
</evidence>
<sequence length="87" mass="10055">MNMPTQQKLLLIYGKTHITLEQAVNDWIPHINVDTARRRAKAQTLPWPVIASEESQKSSCFVSISAIAEWLDQREEKAKEAWDKIHN</sequence>
<comment type="caution">
    <text evidence="1">The sequence shown here is derived from an EMBL/GenBank/DDBJ whole genome shotgun (WGS) entry which is preliminary data.</text>
</comment>
<gene>
    <name evidence="1" type="ORF">GJU80_08750</name>
</gene>
<dbReference type="InterPro" id="IPR020518">
    <property type="entry name" value="Tscrpt_reg_PrtN"/>
</dbReference>
<dbReference type="RefSeq" id="WP_095502927.1">
    <property type="nucleotide sequence ID" value="NZ_WJXO01000001.1"/>
</dbReference>
<organism evidence="1 2">
    <name type="scientific">Neisseria brasiliensis</name>
    <dbReference type="NCBI Taxonomy" id="2666100"/>
    <lineage>
        <taxon>Bacteria</taxon>
        <taxon>Pseudomonadati</taxon>
        <taxon>Pseudomonadota</taxon>
        <taxon>Betaproteobacteria</taxon>
        <taxon>Neisseriales</taxon>
        <taxon>Neisseriaceae</taxon>
        <taxon>Neisseria</taxon>
    </lineage>
</organism>
<dbReference type="AlphaFoldDB" id="A0A7X2GZI4"/>
<proteinExistence type="predicted"/>
<dbReference type="GO" id="GO:0006355">
    <property type="term" value="P:regulation of DNA-templated transcription"/>
    <property type="evidence" value="ECO:0007669"/>
    <property type="project" value="InterPro"/>
</dbReference>
<accession>A0A7X2GZI4</accession>
<protein>
    <submittedName>
        <fullName evidence="1">Transcriptional regulator</fullName>
    </submittedName>
</protein>
<dbReference type="Pfam" id="PF11112">
    <property type="entry name" value="PyocinActivator"/>
    <property type="match status" value="1"/>
</dbReference>
<reference evidence="1" key="1">
    <citation type="journal article" name="Emerg. Infect. Dis.">
        <title>Two cases of a newly characterized neisseria species.</title>
        <authorList>
            <person name="Mustapha M."/>
            <person name="Lemos A.P.S."/>
            <person name="Harrison L.H."/>
            <person name="Vantyne D."/>
            <person name="Sacchi C.T."/>
        </authorList>
    </citation>
    <scope>NUCLEOTIDE SEQUENCE</scope>
    <source>
        <strain evidence="1">N.95.16</strain>
    </source>
</reference>
<dbReference type="EMBL" id="WJXO01000001">
    <property type="protein sequence ID" value="MRN38559.1"/>
    <property type="molecule type" value="Genomic_DNA"/>
</dbReference>
<dbReference type="Proteomes" id="UP000486297">
    <property type="component" value="Unassembled WGS sequence"/>
</dbReference>
<name>A0A7X2GZI4_9NEIS</name>
<keyword evidence="2" id="KW-1185">Reference proteome</keyword>
<evidence type="ECO:0000313" key="1">
    <source>
        <dbReference type="EMBL" id="MRN38559.1"/>
    </source>
</evidence>